<reference evidence="8 9" key="1">
    <citation type="submission" date="2017-04" db="EMBL/GenBank/DDBJ databases">
        <title>Compelte genome sequence of WV33.</title>
        <authorList>
            <person name="Lee P.C."/>
        </authorList>
    </citation>
    <scope>NUCLEOTIDE SEQUENCE [LARGE SCALE GENOMIC DNA]</scope>
    <source>
        <strain evidence="8 9">WV33</strain>
    </source>
</reference>
<dbReference type="Pfam" id="PF02525">
    <property type="entry name" value="Flavodoxin_2"/>
    <property type="match status" value="1"/>
</dbReference>
<evidence type="ECO:0000256" key="4">
    <source>
        <dbReference type="ARBA" id="ARBA00023027"/>
    </source>
</evidence>
<keyword evidence="2 6" id="KW-0288">FMN</keyword>
<evidence type="ECO:0000259" key="7">
    <source>
        <dbReference type="Pfam" id="PF02525"/>
    </source>
</evidence>
<comment type="subunit">
    <text evidence="6">Homodimer.</text>
</comment>
<dbReference type="SUPFAM" id="SSF52218">
    <property type="entry name" value="Flavoproteins"/>
    <property type="match status" value="1"/>
</dbReference>
<organism evidence="8 9">
    <name type="scientific">Flavobacterium faecale</name>
    <dbReference type="NCBI Taxonomy" id="1355330"/>
    <lineage>
        <taxon>Bacteria</taxon>
        <taxon>Pseudomonadati</taxon>
        <taxon>Bacteroidota</taxon>
        <taxon>Flavobacteriia</taxon>
        <taxon>Flavobacteriales</taxon>
        <taxon>Flavobacteriaceae</taxon>
        <taxon>Flavobacterium</taxon>
    </lineage>
</organism>
<dbReference type="GO" id="GO:0010181">
    <property type="term" value="F:FMN binding"/>
    <property type="evidence" value="ECO:0007669"/>
    <property type="project" value="UniProtKB-UniRule"/>
</dbReference>
<dbReference type="PANTHER" id="PTHR43741">
    <property type="entry name" value="FMN-DEPENDENT NADH-AZOREDUCTASE 1"/>
    <property type="match status" value="1"/>
</dbReference>
<sequence length="203" mass="22963">MKQILHIISSPKNEASMSRVLGKKVIQSLMEKHPQANITEYDLSKIHMPHLTESHINAFFTPAEDRTQAENAEISTSDKALSDLMIADILVVEVPMYNWNIPSTLKAYFDQIARVGFTFKYEYKGDSLLPTGLLKNKKAYIVTSSGGVYSEGKLKEYDFTTSYVKFFLELIGIEVINIFRAEGQAIYGRDESLRKGIESIVIE</sequence>
<protein>
    <recommendedName>
        <fullName evidence="6">FMN dependent NADH:quinone oxidoreductase</fullName>
        <ecNumber evidence="6">1.6.5.-</ecNumber>
    </recommendedName>
    <alternativeName>
        <fullName evidence="6">Azo-dye reductase</fullName>
    </alternativeName>
    <alternativeName>
        <fullName evidence="6">FMN-dependent NADH-azo compound oxidoreductase</fullName>
    </alternativeName>
    <alternativeName>
        <fullName evidence="6">FMN-dependent NADH-azoreductase</fullName>
        <ecNumber evidence="6">1.7.1.17</ecNumber>
    </alternativeName>
</protein>
<comment type="function">
    <text evidence="6">Quinone reductase that provides resistance to thiol-specific stress caused by electrophilic quinones.</text>
</comment>
<evidence type="ECO:0000313" key="9">
    <source>
        <dbReference type="Proteomes" id="UP000244527"/>
    </source>
</evidence>
<feature type="binding site" evidence="6">
    <location>
        <begin position="16"/>
        <end position="18"/>
    </location>
    <ligand>
        <name>FMN</name>
        <dbReference type="ChEBI" id="CHEBI:58210"/>
    </ligand>
</feature>
<proteinExistence type="inferred from homology"/>
<feature type="binding site" evidence="6">
    <location>
        <position position="10"/>
    </location>
    <ligand>
        <name>FMN</name>
        <dbReference type="ChEBI" id="CHEBI:58210"/>
    </ligand>
</feature>
<comment type="similarity">
    <text evidence="6">Belongs to the azoreductase type 1 family.</text>
</comment>
<dbReference type="InterPro" id="IPR050104">
    <property type="entry name" value="FMN-dep_NADH:Q_OxRdtase_AzoR1"/>
</dbReference>
<dbReference type="Proteomes" id="UP000244527">
    <property type="component" value="Chromosome"/>
</dbReference>
<dbReference type="AlphaFoldDB" id="A0A2S1LH96"/>
<dbReference type="InterPro" id="IPR029039">
    <property type="entry name" value="Flavoprotein-like_sf"/>
</dbReference>
<dbReference type="InterPro" id="IPR023048">
    <property type="entry name" value="NADH:quinone_OxRdtase_FMN_depd"/>
</dbReference>
<dbReference type="InterPro" id="IPR003680">
    <property type="entry name" value="Flavodoxin_fold"/>
</dbReference>
<dbReference type="PANTHER" id="PTHR43741:SF2">
    <property type="entry name" value="FMN-DEPENDENT NADH:QUINONE OXIDOREDUCTASE"/>
    <property type="match status" value="1"/>
</dbReference>
<feature type="binding site" evidence="6">
    <location>
        <begin position="144"/>
        <end position="147"/>
    </location>
    <ligand>
        <name>FMN</name>
        <dbReference type="ChEBI" id="CHEBI:58210"/>
    </ligand>
</feature>
<dbReference type="OrthoDB" id="9805013at2"/>
<name>A0A2S1LH96_9FLAO</name>
<dbReference type="GO" id="GO:0016655">
    <property type="term" value="F:oxidoreductase activity, acting on NAD(P)H, quinone or similar compound as acceptor"/>
    <property type="evidence" value="ECO:0007669"/>
    <property type="project" value="InterPro"/>
</dbReference>
<comment type="caution">
    <text evidence="6">Lacks conserved residue(s) required for the propagation of feature annotation.</text>
</comment>
<comment type="catalytic activity">
    <reaction evidence="5">
        <text>N,N-dimethyl-1,4-phenylenediamine + anthranilate + 2 NAD(+) = 2-(4-dimethylaminophenyl)diazenylbenzoate + 2 NADH + 2 H(+)</text>
        <dbReference type="Rhea" id="RHEA:55872"/>
        <dbReference type="ChEBI" id="CHEBI:15378"/>
        <dbReference type="ChEBI" id="CHEBI:15783"/>
        <dbReference type="ChEBI" id="CHEBI:16567"/>
        <dbReference type="ChEBI" id="CHEBI:57540"/>
        <dbReference type="ChEBI" id="CHEBI:57945"/>
        <dbReference type="ChEBI" id="CHEBI:71579"/>
        <dbReference type="EC" id="1.7.1.17"/>
    </reaction>
    <physiologicalReaction direction="right-to-left" evidence="5">
        <dbReference type="Rhea" id="RHEA:55874"/>
    </physiologicalReaction>
</comment>
<dbReference type="HAMAP" id="MF_01216">
    <property type="entry name" value="Azoreductase_type1"/>
    <property type="match status" value="1"/>
</dbReference>
<dbReference type="EC" id="1.6.5.-" evidence="6"/>
<dbReference type="EC" id="1.7.1.17" evidence="6"/>
<dbReference type="RefSeq" id="WP_108741789.1">
    <property type="nucleotide sequence ID" value="NZ_CP020918.1"/>
</dbReference>
<gene>
    <name evidence="6" type="primary">azoR</name>
    <name evidence="8" type="ORF">FFWV33_15760</name>
</gene>
<keyword evidence="4 6" id="KW-0520">NAD</keyword>
<evidence type="ECO:0000256" key="6">
    <source>
        <dbReference type="HAMAP-Rule" id="MF_01216"/>
    </source>
</evidence>
<dbReference type="Gene3D" id="3.40.50.360">
    <property type="match status" value="1"/>
</dbReference>
<comment type="cofactor">
    <cofactor evidence="6">
        <name>FMN</name>
        <dbReference type="ChEBI" id="CHEBI:58210"/>
    </cofactor>
    <text evidence="6">Binds 1 FMN per subunit.</text>
</comment>
<accession>A0A2S1LH96</accession>
<evidence type="ECO:0000256" key="2">
    <source>
        <dbReference type="ARBA" id="ARBA00022643"/>
    </source>
</evidence>
<evidence type="ECO:0000313" key="8">
    <source>
        <dbReference type="EMBL" id="AWG22876.1"/>
    </source>
</evidence>
<comment type="function">
    <text evidence="6">Also exhibits azoreductase activity. Catalyzes the reductive cleavage of the azo bond in aromatic azo compounds to the corresponding amines.</text>
</comment>
<evidence type="ECO:0000256" key="1">
    <source>
        <dbReference type="ARBA" id="ARBA00022630"/>
    </source>
</evidence>
<evidence type="ECO:0000256" key="5">
    <source>
        <dbReference type="ARBA" id="ARBA00048542"/>
    </source>
</evidence>
<keyword evidence="3 6" id="KW-0560">Oxidoreductase</keyword>
<keyword evidence="1 6" id="KW-0285">Flavoprotein</keyword>
<dbReference type="GO" id="GO:0009055">
    <property type="term" value="F:electron transfer activity"/>
    <property type="evidence" value="ECO:0007669"/>
    <property type="project" value="UniProtKB-UniRule"/>
</dbReference>
<comment type="catalytic activity">
    <reaction evidence="6">
        <text>2 a quinone + NADH + H(+) = 2 a 1,4-benzosemiquinone + NAD(+)</text>
        <dbReference type="Rhea" id="RHEA:65952"/>
        <dbReference type="ChEBI" id="CHEBI:15378"/>
        <dbReference type="ChEBI" id="CHEBI:57540"/>
        <dbReference type="ChEBI" id="CHEBI:57945"/>
        <dbReference type="ChEBI" id="CHEBI:132124"/>
        <dbReference type="ChEBI" id="CHEBI:134225"/>
    </reaction>
</comment>
<dbReference type="EMBL" id="CP020918">
    <property type="protein sequence ID" value="AWG22876.1"/>
    <property type="molecule type" value="Genomic_DNA"/>
</dbReference>
<dbReference type="GO" id="GO:0016652">
    <property type="term" value="F:oxidoreductase activity, acting on NAD(P)H as acceptor"/>
    <property type="evidence" value="ECO:0007669"/>
    <property type="project" value="UniProtKB-UniRule"/>
</dbReference>
<keyword evidence="9" id="KW-1185">Reference proteome</keyword>
<feature type="domain" description="Flavodoxin-like fold" evidence="7">
    <location>
        <begin position="2"/>
        <end position="192"/>
    </location>
</feature>
<evidence type="ECO:0000256" key="3">
    <source>
        <dbReference type="ARBA" id="ARBA00023002"/>
    </source>
</evidence>
<dbReference type="KEGG" id="ffa:FFWV33_15760"/>